<evidence type="ECO:0000313" key="1">
    <source>
        <dbReference type="EMBL" id="MRH41127.1"/>
    </source>
</evidence>
<dbReference type="OrthoDB" id="2827920at2"/>
<name>A0A6A8DDY7_9BACI</name>
<sequence>MDIKLMVETIVKELIKSEDQVRKAKLLYIFCDSTAHESFLDHFIELQNEGISYDMLFLDGDTSSWLGLHKVESTGSNRVIAADEYAPAPIELPREYDGVIIPEIDVDNAARIAKGLKGSVKSEIVFFAMLLNKFVIVGDDGSGIKRSDRLGLKTLTLPSGYKKLFLSLKEEMSELGIEFCRITDLTNTVVTKVKGLAQLESTTSSNPSVQVPDYGTLITANDVPSILDSGHKKGSSLHLSKRTKVSPLAKDLFREKGIELHYGNEGEA</sequence>
<dbReference type="Proteomes" id="UP000799092">
    <property type="component" value="Unassembled WGS sequence"/>
</dbReference>
<organism evidence="1 2">
    <name type="scientific">Aquibacillus halophilus</name>
    <dbReference type="NCBI Taxonomy" id="930132"/>
    <lineage>
        <taxon>Bacteria</taxon>
        <taxon>Bacillati</taxon>
        <taxon>Bacillota</taxon>
        <taxon>Bacilli</taxon>
        <taxon>Bacillales</taxon>
        <taxon>Bacillaceae</taxon>
        <taxon>Aquibacillus</taxon>
    </lineage>
</organism>
<gene>
    <name evidence="1" type="ORF">GH741_00375</name>
</gene>
<reference evidence="1" key="1">
    <citation type="submission" date="2019-11" db="EMBL/GenBank/DDBJ databases">
        <authorList>
            <person name="Li J."/>
        </authorList>
    </citation>
    <scope>NUCLEOTIDE SEQUENCE</scope>
    <source>
        <strain evidence="1">B6B</strain>
    </source>
</reference>
<protein>
    <submittedName>
        <fullName evidence="1">Uncharacterized protein</fullName>
    </submittedName>
</protein>
<accession>A0A6A8DDY7</accession>
<keyword evidence="2" id="KW-1185">Reference proteome</keyword>
<comment type="caution">
    <text evidence="1">The sequence shown here is derived from an EMBL/GenBank/DDBJ whole genome shotgun (WGS) entry which is preliminary data.</text>
</comment>
<dbReference type="AlphaFoldDB" id="A0A6A8DDY7"/>
<evidence type="ECO:0000313" key="2">
    <source>
        <dbReference type="Proteomes" id="UP000799092"/>
    </source>
</evidence>
<dbReference type="EMBL" id="WJNG01000001">
    <property type="protein sequence ID" value="MRH41127.1"/>
    <property type="molecule type" value="Genomic_DNA"/>
</dbReference>
<proteinExistence type="predicted"/>